<dbReference type="SUPFAM" id="SSF64593">
    <property type="entry name" value="Intermediate filament protein, coiled coil region"/>
    <property type="match status" value="1"/>
</dbReference>
<evidence type="ECO:0000259" key="6">
    <source>
        <dbReference type="PROSITE" id="PS51842"/>
    </source>
</evidence>
<evidence type="ECO:0000313" key="8">
    <source>
        <dbReference type="RefSeq" id="XP_060051300.1"/>
    </source>
</evidence>
<feature type="domain" description="IF rod" evidence="6">
    <location>
        <begin position="1"/>
        <end position="116"/>
    </location>
</feature>
<organism evidence="7 8">
    <name type="scientific">Erinaceus europaeus</name>
    <name type="common">Western European hedgehog</name>
    <dbReference type="NCBI Taxonomy" id="9365"/>
    <lineage>
        <taxon>Eukaryota</taxon>
        <taxon>Metazoa</taxon>
        <taxon>Chordata</taxon>
        <taxon>Craniata</taxon>
        <taxon>Vertebrata</taxon>
        <taxon>Euteleostomi</taxon>
        <taxon>Mammalia</taxon>
        <taxon>Eutheria</taxon>
        <taxon>Laurasiatheria</taxon>
        <taxon>Eulipotyphla</taxon>
        <taxon>Erinaceidae</taxon>
        <taxon>Erinaceinae</taxon>
        <taxon>Erinaceus</taxon>
    </lineage>
</organism>
<proteinExistence type="inferred from homology"/>
<keyword evidence="2 4" id="KW-0403">Intermediate filament</keyword>
<keyword evidence="3" id="KW-0175">Coiled coil</keyword>
<dbReference type="InterPro" id="IPR018039">
    <property type="entry name" value="IF_conserved"/>
</dbReference>
<dbReference type="Gene3D" id="1.20.5.170">
    <property type="match status" value="1"/>
</dbReference>
<protein>
    <submittedName>
        <fullName evidence="8">Keratin, type II cuticular Hb1-like</fullName>
    </submittedName>
</protein>
<gene>
    <name evidence="8" type="primary">LOC103109275</name>
</gene>
<sequence length="189" mass="20675">MDIEATVQKCRQPLRHSKEELNRLNQAIQQLTLELDSTKSQPGELERAKDPPAVQEEGDSGSAKCKLAWLEAALQRAKQVMVRQLCEYQELMMVKLGLDLEIATYKRLLEGQESRTGLGCGAGKFTLGSVQPGSPPACSCPWRVSVPWERAPLAATACTTAPGTVSGTTTSVEEVEECFLSYPAEVKKH</sequence>
<evidence type="ECO:0000256" key="1">
    <source>
        <dbReference type="ARBA" id="ARBA00022744"/>
    </source>
</evidence>
<dbReference type="PANTHER" id="PTHR45616">
    <property type="entry name" value="GATA-TYPE DOMAIN-CONTAINING PROTEIN"/>
    <property type="match status" value="1"/>
</dbReference>
<feature type="region of interest" description="Disordered" evidence="5">
    <location>
        <begin position="34"/>
        <end position="59"/>
    </location>
</feature>
<evidence type="ECO:0000256" key="2">
    <source>
        <dbReference type="ARBA" id="ARBA00022754"/>
    </source>
</evidence>
<evidence type="ECO:0000313" key="7">
    <source>
        <dbReference type="Proteomes" id="UP001652624"/>
    </source>
</evidence>
<dbReference type="GeneID" id="103109275"/>
<dbReference type="Pfam" id="PF00038">
    <property type="entry name" value="Filament"/>
    <property type="match status" value="1"/>
</dbReference>
<evidence type="ECO:0000256" key="4">
    <source>
        <dbReference type="RuleBase" id="RU000685"/>
    </source>
</evidence>
<comment type="similarity">
    <text evidence="4">Belongs to the intermediate filament family.</text>
</comment>
<dbReference type="PROSITE" id="PS51842">
    <property type="entry name" value="IF_ROD_2"/>
    <property type="match status" value="1"/>
</dbReference>
<accession>A0ABM3XR53</accession>
<dbReference type="PANTHER" id="PTHR45616:SF12">
    <property type="entry name" value="KERATIN, TYPE II CUTICULAR HB2"/>
    <property type="match status" value="1"/>
</dbReference>
<evidence type="ECO:0000256" key="3">
    <source>
        <dbReference type="ARBA" id="ARBA00023054"/>
    </source>
</evidence>
<name>A0ABM3XR53_ERIEU</name>
<dbReference type="PROSITE" id="PS00226">
    <property type="entry name" value="IF_ROD_1"/>
    <property type="match status" value="1"/>
</dbReference>
<dbReference type="InterPro" id="IPR039008">
    <property type="entry name" value="IF_rod_dom"/>
</dbReference>
<keyword evidence="1" id="KW-0416">Keratin</keyword>
<evidence type="ECO:0000256" key="5">
    <source>
        <dbReference type="SAM" id="MobiDB-lite"/>
    </source>
</evidence>
<dbReference type="RefSeq" id="XP_060051300.1">
    <property type="nucleotide sequence ID" value="XM_060195317.1"/>
</dbReference>
<keyword evidence="7" id="KW-1185">Reference proteome</keyword>
<dbReference type="Proteomes" id="UP001652624">
    <property type="component" value="Chromosome 7"/>
</dbReference>
<reference evidence="8" key="1">
    <citation type="submission" date="2025-08" db="UniProtKB">
        <authorList>
            <consortium name="RefSeq"/>
        </authorList>
    </citation>
    <scope>IDENTIFICATION</scope>
</reference>